<name>A0A420YME9_9PEZI</name>
<protein>
    <recommendedName>
        <fullName evidence="3">Monooxygenase</fullName>
    </recommendedName>
</protein>
<dbReference type="Pfam" id="PF13826">
    <property type="entry name" value="Monooxy_af470-like"/>
    <property type="match status" value="1"/>
</dbReference>
<gene>
    <name evidence="1" type="ORF">DL546_001956</name>
</gene>
<dbReference type="STRING" id="177199.A0A420YME9"/>
<dbReference type="EMBL" id="QVQW01000002">
    <property type="protein sequence ID" value="RKU49054.1"/>
    <property type="molecule type" value="Genomic_DNA"/>
</dbReference>
<evidence type="ECO:0008006" key="3">
    <source>
        <dbReference type="Google" id="ProtNLM"/>
    </source>
</evidence>
<sequence>MGESKNFRGFFNPSETKYVGARDSFTYFFRDILTIRGWLTLGAVAQTLVFLTLPTRLALLPVTILTLHSIFSTVIQVLRPRNDYNNDVLFGRATAQPPNPTYNPNNPDERPVFGSKPAVEPLVVFHLGFRSNHPLGPFAPGIKELGKHFSAMMDSLVAEADKYGLVGHSAWRAAERANHNSTMVVFYFRNVEALNAFAHDPIHRAGWDWYHSYLKRTGHTHIGIYHETFSVNAGHYETIYENMPPMLLGRTNWPVRNESNGKEEFVVPLVDCRTAQLRGQYNRLGRGKVGSQEK</sequence>
<evidence type="ECO:0000313" key="1">
    <source>
        <dbReference type="EMBL" id="RKU49054.1"/>
    </source>
</evidence>
<dbReference type="AlphaFoldDB" id="A0A420YME9"/>
<organism evidence="1 2">
    <name type="scientific">Coniochaeta pulveracea</name>
    <dbReference type="NCBI Taxonomy" id="177199"/>
    <lineage>
        <taxon>Eukaryota</taxon>
        <taxon>Fungi</taxon>
        <taxon>Dikarya</taxon>
        <taxon>Ascomycota</taxon>
        <taxon>Pezizomycotina</taxon>
        <taxon>Sordariomycetes</taxon>
        <taxon>Sordariomycetidae</taxon>
        <taxon>Coniochaetales</taxon>
        <taxon>Coniochaetaceae</taxon>
        <taxon>Coniochaeta</taxon>
    </lineage>
</organism>
<dbReference type="SUPFAM" id="SSF54909">
    <property type="entry name" value="Dimeric alpha+beta barrel"/>
    <property type="match status" value="1"/>
</dbReference>
<evidence type="ECO:0000313" key="2">
    <source>
        <dbReference type="Proteomes" id="UP000275385"/>
    </source>
</evidence>
<accession>A0A420YME9</accession>
<dbReference type="InterPro" id="IPR011008">
    <property type="entry name" value="Dimeric_a/b-barrel"/>
</dbReference>
<dbReference type="Proteomes" id="UP000275385">
    <property type="component" value="Unassembled WGS sequence"/>
</dbReference>
<dbReference type="InterPro" id="IPR025444">
    <property type="entry name" value="Monooxy_af470"/>
</dbReference>
<reference evidence="1 2" key="1">
    <citation type="submission" date="2018-08" db="EMBL/GenBank/DDBJ databases">
        <title>Draft genome of the lignicolous fungus Coniochaeta pulveracea.</title>
        <authorList>
            <person name="Borstlap C.J."/>
            <person name="De Witt R.N."/>
            <person name="Botha A."/>
            <person name="Volschenk H."/>
        </authorList>
    </citation>
    <scope>NUCLEOTIDE SEQUENCE [LARGE SCALE GENOMIC DNA]</scope>
    <source>
        <strain evidence="1 2">CAB683</strain>
    </source>
</reference>
<comment type="caution">
    <text evidence="1">The sequence shown here is derived from an EMBL/GenBank/DDBJ whole genome shotgun (WGS) entry which is preliminary data.</text>
</comment>
<proteinExistence type="predicted"/>
<dbReference type="OrthoDB" id="3202396at2759"/>
<keyword evidence="2" id="KW-1185">Reference proteome</keyword>